<dbReference type="EMBL" id="BQNB010015496">
    <property type="protein sequence ID" value="GJT40679.1"/>
    <property type="molecule type" value="Genomic_DNA"/>
</dbReference>
<organism evidence="1 2">
    <name type="scientific">Tanacetum coccineum</name>
    <dbReference type="NCBI Taxonomy" id="301880"/>
    <lineage>
        <taxon>Eukaryota</taxon>
        <taxon>Viridiplantae</taxon>
        <taxon>Streptophyta</taxon>
        <taxon>Embryophyta</taxon>
        <taxon>Tracheophyta</taxon>
        <taxon>Spermatophyta</taxon>
        <taxon>Magnoliopsida</taxon>
        <taxon>eudicotyledons</taxon>
        <taxon>Gunneridae</taxon>
        <taxon>Pentapetalae</taxon>
        <taxon>asterids</taxon>
        <taxon>campanulids</taxon>
        <taxon>Asterales</taxon>
        <taxon>Asteraceae</taxon>
        <taxon>Asteroideae</taxon>
        <taxon>Anthemideae</taxon>
        <taxon>Anthemidinae</taxon>
        <taxon>Tanacetum</taxon>
    </lineage>
</organism>
<sequence>MPTRPRPNSHHHHPYVARPAPPLMRTCYCFHEPNLEPIVHSSANRSYGDSFERCSGDVLRIRTRGDTMSGVENGTITVVEVIIGDGSGRKWAGIGRMEWLEWAGIGRLEWAGIRRLEWLIKGKGRLE</sequence>
<comment type="caution">
    <text evidence="1">The sequence shown here is derived from an EMBL/GenBank/DDBJ whole genome shotgun (WGS) entry which is preliminary data.</text>
</comment>
<reference evidence="1" key="2">
    <citation type="submission" date="2022-01" db="EMBL/GenBank/DDBJ databases">
        <authorList>
            <person name="Yamashiro T."/>
            <person name="Shiraishi A."/>
            <person name="Satake H."/>
            <person name="Nakayama K."/>
        </authorList>
    </citation>
    <scope>NUCLEOTIDE SEQUENCE</scope>
</reference>
<evidence type="ECO:0000313" key="2">
    <source>
        <dbReference type="Proteomes" id="UP001151760"/>
    </source>
</evidence>
<proteinExistence type="predicted"/>
<name>A0ABQ5DUD5_9ASTR</name>
<protein>
    <submittedName>
        <fullName evidence="1">Uncharacterized protein</fullName>
    </submittedName>
</protein>
<evidence type="ECO:0000313" key="1">
    <source>
        <dbReference type="EMBL" id="GJT40679.1"/>
    </source>
</evidence>
<keyword evidence="2" id="KW-1185">Reference proteome</keyword>
<dbReference type="Proteomes" id="UP001151760">
    <property type="component" value="Unassembled WGS sequence"/>
</dbReference>
<reference evidence="1" key="1">
    <citation type="journal article" date="2022" name="Int. J. Mol. Sci.">
        <title>Draft Genome of Tanacetum Coccineum: Genomic Comparison of Closely Related Tanacetum-Family Plants.</title>
        <authorList>
            <person name="Yamashiro T."/>
            <person name="Shiraishi A."/>
            <person name="Nakayama K."/>
            <person name="Satake H."/>
        </authorList>
    </citation>
    <scope>NUCLEOTIDE SEQUENCE</scope>
</reference>
<accession>A0ABQ5DUD5</accession>
<gene>
    <name evidence="1" type="ORF">Tco_0940544</name>
</gene>